<feature type="non-terminal residue" evidence="2">
    <location>
        <position position="164"/>
    </location>
</feature>
<dbReference type="AlphaFoldDB" id="A0A6J4QBS5"/>
<name>A0A6J4QBS5_9PSEU</name>
<evidence type="ECO:0000313" key="2">
    <source>
        <dbReference type="EMBL" id="CAA9437470.1"/>
    </source>
</evidence>
<feature type="compositionally biased region" description="Basic residues" evidence="1">
    <location>
        <begin position="70"/>
        <end position="110"/>
    </location>
</feature>
<feature type="non-terminal residue" evidence="2">
    <location>
        <position position="1"/>
    </location>
</feature>
<proteinExistence type="predicted"/>
<protein>
    <submittedName>
        <fullName evidence="2">Uncharacterized protein</fullName>
    </submittedName>
</protein>
<feature type="compositionally biased region" description="Basic residues" evidence="1">
    <location>
        <begin position="14"/>
        <end position="37"/>
    </location>
</feature>
<feature type="compositionally biased region" description="Pro residues" evidence="1">
    <location>
        <begin position="155"/>
        <end position="164"/>
    </location>
</feature>
<dbReference type="EMBL" id="CADCUS010000520">
    <property type="protein sequence ID" value="CAA9437470.1"/>
    <property type="molecule type" value="Genomic_DNA"/>
</dbReference>
<evidence type="ECO:0000256" key="1">
    <source>
        <dbReference type="SAM" id="MobiDB-lite"/>
    </source>
</evidence>
<feature type="region of interest" description="Disordered" evidence="1">
    <location>
        <begin position="1"/>
        <end position="164"/>
    </location>
</feature>
<reference evidence="2" key="1">
    <citation type="submission" date="2020-02" db="EMBL/GenBank/DDBJ databases">
        <authorList>
            <person name="Meier V. D."/>
        </authorList>
    </citation>
    <scope>NUCLEOTIDE SEQUENCE</scope>
    <source>
        <strain evidence="2">AVDCRST_MAG66</strain>
    </source>
</reference>
<gene>
    <name evidence="2" type="ORF">AVDCRST_MAG66-3712</name>
</gene>
<feature type="compositionally biased region" description="Pro residues" evidence="1">
    <location>
        <begin position="1"/>
        <end position="10"/>
    </location>
</feature>
<accession>A0A6J4QBS5</accession>
<organism evidence="2">
    <name type="scientific">uncultured Pseudonocardia sp</name>
    <dbReference type="NCBI Taxonomy" id="211455"/>
    <lineage>
        <taxon>Bacteria</taxon>
        <taxon>Bacillati</taxon>
        <taxon>Actinomycetota</taxon>
        <taxon>Actinomycetes</taxon>
        <taxon>Pseudonocardiales</taxon>
        <taxon>Pseudonocardiaceae</taxon>
        <taxon>Pseudonocardia</taxon>
        <taxon>environmental samples</taxon>
    </lineage>
</organism>
<feature type="compositionally biased region" description="Gly residues" evidence="1">
    <location>
        <begin position="55"/>
        <end position="65"/>
    </location>
</feature>
<sequence length="164" mass="17698">GREAPPPLGPARPAARRGRRGGRAPHAGAQHHHRRRVDRGPTRAARHLPGAAGAHPGGAHPGGGSAVRAGGRRHPGPRLRRARRHRRRPGARGGRAVRPRLRRPAARRLLPRPGVHDQGQRAVEAVPPADEPLLRPHARRGVVPDRRGRRGGRVPPLPAPRPEL</sequence>